<dbReference type="EC" id="1.7.1.4" evidence="8"/>
<accession>A0A6J4HNG4</accession>
<organism evidence="8">
    <name type="scientific">uncultured Acidimicrobiales bacterium</name>
    <dbReference type="NCBI Taxonomy" id="310071"/>
    <lineage>
        <taxon>Bacteria</taxon>
        <taxon>Bacillati</taxon>
        <taxon>Actinomycetota</taxon>
        <taxon>Acidimicrobiia</taxon>
        <taxon>Acidimicrobiales</taxon>
        <taxon>environmental samples</taxon>
    </lineage>
</organism>
<evidence type="ECO:0000256" key="3">
    <source>
        <dbReference type="ARBA" id="ARBA00023002"/>
    </source>
</evidence>
<dbReference type="Gene3D" id="2.102.10.10">
    <property type="entry name" value="Rieske [2Fe-2S] iron-sulphur domain"/>
    <property type="match status" value="1"/>
</dbReference>
<dbReference type="GO" id="GO:0042128">
    <property type="term" value="P:nitrate assimilation"/>
    <property type="evidence" value="ECO:0007669"/>
    <property type="project" value="UniProtKB-KW"/>
</dbReference>
<name>A0A6J4HNG4_9ACTN</name>
<evidence type="ECO:0000256" key="5">
    <source>
        <dbReference type="ARBA" id="ARBA00023014"/>
    </source>
</evidence>
<dbReference type="GO" id="GO:0046872">
    <property type="term" value="F:metal ion binding"/>
    <property type="evidence" value="ECO:0007669"/>
    <property type="project" value="UniProtKB-KW"/>
</dbReference>
<evidence type="ECO:0000256" key="4">
    <source>
        <dbReference type="ARBA" id="ARBA00023004"/>
    </source>
</evidence>
<dbReference type="PANTHER" id="PTHR40562">
    <property type="match status" value="1"/>
</dbReference>
<reference evidence="8" key="1">
    <citation type="submission" date="2020-02" db="EMBL/GenBank/DDBJ databases">
        <authorList>
            <person name="Meier V. D."/>
        </authorList>
    </citation>
    <scope>NUCLEOTIDE SEQUENCE</scope>
    <source>
        <strain evidence="8">AVDCRST_MAG76</strain>
    </source>
</reference>
<evidence type="ECO:0000259" key="7">
    <source>
        <dbReference type="PROSITE" id="PS51296"/>
    </source>
</evidence>
<dbReference type="PANTHER" id="PTHR40562:SF1">
    <property type="entry name" value="NITRITE REDUCTASE (NADH) SMALL SUBUNIT"/>
    <property type="match status" value="1"/>
</dbReference>
<dbReference type="InterPro" id="IPR036922">
    <property type="entry name" value="Rieske_2Fe-2S_sf"/>
</dbReference>
<evidence type="ECO:0000256" key="1">
    <source>
        <dbReference type="ARBA" id="ARBA00022714"/>
    </source>
</evidence>
<dbReference type="GO" id="GO:0008942">
    <property type="term" value="F:nitrite reductase [NAD(P)H] activity"/>
    <property type="evidence" value="ECO:0007669"/>
    <property type="project" value="UniProtKB-EC"/>
</dbReference>
<keyword evidence="2" id="KW-0479">Metal-binding</keyword>
<keyword evidence="5" id="KW-0411">Iron-sulfur</keyword>
<dbReference type="PROSITE" id="PS51296">
    <property type="entry name" value="RIESKE"/>
    <property type="match status" value="1"/>
</dbReference>
<dbReference type="InterPro" id="IPR017881">
    <property type="entry name" value="NirD"/>
</dbReference>
<protein>
    <submittedName>
        <fullName evidence="8">Nitrite reductase [NAD(P)H] small subunit</fullName>
        <ecNumber evidence="8">1.7.1.4</ecNumber>
    </submittedName>
</protein>
<gene>
    <name evidence="8" type="ORF">AVDCRST_MAG76-1038</name>
</gene>
<keyword evidence="3 8" id="KW-0560">Oxidoreductase</keyword>
<dbReference type="EMBL" id="CADCSZ010000062">
    <property type="protein sequence ID" value="CAA9227399.1"/>
    <property type="molecule type" value="Genomic_DNA"/>
</dbReference>
<evidence type="ECO:0000256" key="2">
    <source>
        <dbReference type="ARBA" id="ARBA00022723"/>
    </source>
</evidence>
<dbReference type="Pfam" id="PF13806">
    <property type="entry name" value="Rieske_2"/>
    <property type="match status" value="1"/>
</dbReference>
<dbReference type="AlphaFoldDB" id="A0A6J4HNG4"/>
<dbReference type="NCBIfam" id="TIGR02378">
    <property type="entry name" value="nirD_assim_sml"/>
    <property type="match status" value="1"/>
</dbReference>
<dbReference type="GO" id="GO:0004497">
    <property type="term" value="F:monooxygenase activity"/>
    <property type="evidence" value="ECO:0007669"/>
    <property type="project" value="UniProtKB-ARBA"/>
</dbReference>
<dbReference type="InterPro" id="IPR012748">
    <property type="entry name" value="Rieske-like_NirD"/>
</dbReference>
<keyword evidence="6" id="KW-0534">Nitrate assimilation</keyword>
<dbReference type="GO" id="GO:0051537">
    <property type="term" value="F:2 iron, 2 sulfur cluster binding"/>
    <property type="evidence" value="ECO:0007669"/>
    <property type="project" value="UniProtKB-KW"/>
</dbReference>
<keyword evidence="1" id="KW-0001">2Fe-2S</keyword>
<evidence type="ECO:0000313" key="8">
    <source>
        <dbReference type="EMBL" id="CAA9227399.1"/>
    </source>
</evidence>
<sequence length="127" mass="13563">MTILHPASAATTPTAAWHDVCELDRLTVERGVAALVDGRPVALFRLDDDEVVAVDDTDPFWGVPVLSRGLVGCVGGRDTLASPLLKQRFDLRTGDCLDDPAQKVAVWPVRVRNGRVAVAPPASLAEP</sequence>
<dbReference type="SUPFAM" id="SSF50022">
    <property type="entry name" value="ISP domain"/>
    <property type="match status" value="1"/>
</dbReference>
<dbReference type="GO" id="GO:0016705">
    <property type="term" value="F:oxidoreductase activity, acting on paired donors, with incorporation or reduction of molecular oxygen"/>
    <property type="evidence" value="ECO:0007669"/>
    <property type="project" value="UniProtKB-ARBA"/>
</dbReference>
<feature type="domain" description="Rieske" evidence="7">
    <location>
        <begin position="17"/>
        <end position="118"/>
    </location>
</feature>
<dbReference type="PROSITE" id="PS51300">
    <property type="entry name" value="NIRD"/>
    <property type="match status" value="1"/>
</dbReference>
<evidence type="ECO:0000256" key="6">
    <source>
        <dbReference type="ARBA" id="ARBA00023063"/>
    </source>
</evidence>
<dbReference type="InterPro" id="IPR017941">
    <property type="entry name" value="Rieske_2Fe-2S"/>
</dbReference>
<keyword evidence="4" id="KW-0408">Iron</keyword>
<proteinExistence type="predicted"/>